<feature type="chain" id="PRO_5045810536" description="Lipoprotein" evidence="2">
    <location>
        <begin position="22"/>
        <end position="115"/>
    </location>
</feature>
<feature type="signal peptide" evidence="2">
    <location>
        <begin position="1"/>
        <end position="21"/>
    </location>
</feature>
<protein>
    <recommendedName>
        <fullName evidence="5">Lipoprotein</fullName>
    </recommendedName>
</protein>
<comment type="caution">
    <text evidence="3">The sequence shown here is derived from an EMBL/GenBank/DDBJ whole genome shotgun (WGS) entry which is preliminary data.</text>
</comment>
<dbReference type="Proteomes" id="UP001596066">
    <property type="component" value="Unassembled WGS sequence"/>
</dbReference>
<sequence length="115" mass="10765">MNARRALPLTALALVAQLALAGCGIRPTAVPVDAGAPASRTACPSPVQVPNAPSSPRRAAPAPAPSVTPGASAPGSAPGSARATGGASAAPSVTAPAAKSPSALFSASASPSHCP</sequence>
<keyword evidence="2" id="KW-0732">Signal</keyword>
<feature type="compositionally biased region" description="Low complexity" evidence="1">
    <location>
        <begin position="52"/>
        <end position="115"/>
    </location>
</feature>
<organism evidence="3 4">
    <name type="scientific">Kitasatospora cinereorecta</name>
    <dbReference type="NCBI Taxonomy" id="285560"/>
    <lineage>
        <taxon>Bacteria</taxon>
        <taxon>Bacillati</taxon>
        <taxon>Actinomycetota</taxon>
        <taxon>Actinomycetes</taxon>
        <taxon>Kitasatosporales</taxon>
        <taxon>Streptomycetaceae</taxon>
        <taxon>Kitasatospora</taxon>
    </lineage>
</organism>
<reference evidence="4" key="1">
    <citation type="journal article" date="2019" name="Int. J. Syst. Evol. Microbiol.">
        <title>The Global Catalogue of Microorganisms (GCM) 10K type strain sequencing project: providing services to taxonomists for standard genome sequencing and annotation.</title>
        <authorList>
            <consortium name="The Broad Institute Genomics Platform"/>
            <consortium name="The Broad Institute Genome Sequencing Center for Infectious Disease"/>
            <person name="Wu L."/>
            <person name="Ma J."/>
        </authorList>
    </citation>
    <scope>NUCLEOTIDE SEQUENCE [LARGE SCALE GENOMIC DNA]</scope>
    <source>
        <strain evidence="4">CGMCC 4.1622</strain>
    </source>
</reference>
<evidence type="ECO:0000313" key="4">
    <source>
        <dbReference type="Proteomes" id="UP001596066"/>
    </source>
</evidence>
<proteinExistence type="predicted"/>
<gene>
    <name evidence="3" type="ORF">ACFPZF_35910</name>
</gene>
<accession>A0ABW0VMH0</accession>
<name>A0ABW0VMH0_9ACTN</name>
<evidence type="ECO:0000313" key="3">
    <source>
        <dbReference type="EMBL" id="MFC5646715.1"/>
    </source>
</evidence>
<feature type="region of interest" description="Disordered" evidence="1">
    <location>
        <begin position="30"/>
        <end position="115"/>
    </location>
</feature>
<dbReference type="EMBL" id="JBHSOC010000111">
    <property type="protein sequence ID" value="MFC5646715.1"/>
    <property type="molecule type" value="Genomic_DNA"/>
</dbReference>
<dbReference type="PROSITE" id="PS51257">
    <property type="entry name" value="PROKAR_LIPOPROTEIN"/>
    <property type="match status" value="1"/>
</dbReference>
<keyword evidence="4" id="KW-1185">Reference proteome</keyword>
<evidence type="ECO:0008006" key="5">
    <source>
        <dbReference type="Google" id="ProtNLM"/>
    </source>
</evidence>
<evidence type="ECO:0000256" key="2">
    <source>
        <dbReference type="SAM" id="SignalP"/>
    </source>
</evidence>
<dbReference type="RefSeq" id="WP_380232562.1">
    <property type="nucleotide sequence ID" value="NZ_JBHSOC010000111.1"/>
</dbReference>
<evidence type="ECO:0000256" key="1">
    <source>
        <dbReference type="SAM" id="MobiDB-lite"/>
    </source>
</evidence>